<dbReference type="InterPro" id="IPR041658">
    <property type="entry name" value="AAA_lid_11"/>
</dbReference>
<dbReference type="Gene3D" id="1.20.920.30">
    <property type="match status" value="1"/>
</dbReference>
<name>A0A8K0FWU2_IGNLU</name>
<evidence type="ECO:0000256" key="2">
    <source>
        <dbReference type="ARBA" id="ARBA00008887"/>
    </source>
</evidence>
<dbReference type="Pfam" id="PF08385">
    <property type="entry name" value="DHC_N1"/>
    <property type="match status" value="1"/>
</dbReference>
<keyword evidence="14" id="KW-0966">Cell projection</keyword>
<evidence type="ECO:0000256" key="11">
    <source>
        <dbReference type="ARBA" id="ARBA00023069"/>
    </source>
</evidence>
<comment type="subcellular location">
    <subcellularLocation>
        <location evidence="1">Cytoplasm</location>
        <location evidence="1">Cytoskeleton</location>
        <location evidence="1">Flagellum axoneme</location>
    </subcellularLocation>
</comment>
<dbReference type="FunFam" id="3.40.50.300:FF:000667">
    <property type="entry name" value="Dynein axonemal heavy chain 11"/>
    <property type="match status" value="1"/>
</dbReference>
<dbReference type="InterPro" id="IPR026983">
    <property type="entry name" value="DHC"/>
</dbReference>
<dbReference type="Pfam" id="PF12781">
    <property type="entry name" value="AAA_9"/>
    <property type="match status" value="1"/>
</dbReference>
<sequence length="4460" mass="511496">MEQAPPVDNRNDFLGGFVQKTLKLKPEKWSRMMATEEHKAVVMKFLERPSPLLLVIILTPTLQLVASNGFPLTLKTKAPLPVSKATPGETIISGDLACKIIDQLASLVDEVLVPLLSNSTNHDRWPAVIAKDVQKHVHSLKSTVYQVKGQVNGQTVLPMPVGVEKVHEVERILIETNGEVCDLYLKSAIEAMVIKWAAQVNDVLANDSSENTSEPNPTPSAELQFWNLRLKNLQYIYEQLKDPKVRSMAIILEKTNSAYYNCFRNLFKSVVMSLAEAKDITLYLKPLKKHVDLLEETDFSDATPLLAPLVHVVCLIWSNSKYYDQVKIIVLLKQICNLLIHQAKKFLDPTTLFHSDIDEAMQRVGLSVTTLRRFLRIFNNYKDNLNYFFKDGILKPWTFHPNTVFERFNIFLDRLNTIQWFFNTVLEFTKLEKVEIGGIKGRILSARVTGVSGEFQQCFQMFSGKAHDVLDPDDTSFMKEFEEFKQKIFELDLKLAAILCQAFEDCCNLDSIFKLINIVGSVLERPLIKEEFTSKYVKILDMLTEEINTAEMLFYEQMAHKEKFGQFAVDKYMPPIAGSLRWTYNLRERIKAPIQNFKALQHPITETLEAEEIVKKFENLTDKLYEFDDNLFKQWADAVPEQIKLNLKQCLIKRNVKSKELHLNFNTELSAILREVHYLKLMNHEGIPEEALLISERNDTFRQYIINLNSTIDWYNKIRRTSKDVEFQLIEHEIEEIDKLIIQGQTNLNWNSQALWDYMVKLHTMVGNLQQHLQKSQENLSEIRNVLIPFARQPLFERKDGRKDTVLCIEEKEERIKRRYLEIQKATEQIKVLLNQNMELFEMVNTSDNPKWINYVNYIDKIVVSYLYQTIGCSLGYINEHMDATNNLQPLFEAQLQLREPDIIFEPSLESDAPDSFKNLIIELINDIIDIASIVPRFSNTVEMTYKEEVATNHDIVEMKDDILNNTDTVIQHAFEFCDNFQNYAYLWLDDRDFYMEQFLIYGRQLSNEELELVHLKDPCAPEPCAPKMEGFREQIDNFETLYNEIEGMKTKQAFNAWFSIDVKPFKQSLLNTVRKWGNMFKQHLVDTVTHSLCDLGAFIRSADEGLQQTVVEGDYGALVNVMGFLLNVKERQATTDEMFSPLKDTIELLKFYDQDIPEEVNVLLQELPEQWNNTKKIAITVKQQVAPLQAAEVTCIRKKIAAFDARIANYREIFKRYHFFQYDCPEPYILMDRIDKDIIRFEKEMRDIQESGSLFEVSVPDFKVLKQCRKELRMLKQLWDYIYTVHTCVDDWKTTPWRKIDVENMDIECKKFAKEIKMLDKEMRVWDTYTGLEATVKNTLTSLRAVGELQNPAIRERHWNQLMKSTKTRIVMDHSTTLADLLLLNLHECEDEVKNIVDKAVKEMSMEKILRDLDTTWSSMEFEQELHPRTGCTLLRASEELIETLEENQVQLQNLITSKFIAHFLEEVSAWQNKLSIADQVITIWFEVQRTWMHLESIFMSSEDIRKQLPEDSARFDQIDKDFKELMKEMAKTPNVVESTNKDGLLPSLEELQRKLTLCEKALAVYLETKRLAFPRFYFVSSADLLDILSNGNQPQLVCKHLTKLFDSIAKLNFPQNEDGSLQNIIKGMYAKDGEYVAFESDCDCTGAVEVWLNRLQHSMRSSIRHYMGEGTVAYEEKSRDQWLFDYPAQVSLCGTQIWWTAEVNMAFSRIEEGYDNAMRDYYKKQVSQLSTLISLLIGDLSKQDRQKIMTICTIDVHSRDVVSKLIQMKIDSALAFQWVSQLRHRWDEKEKDCFANICDAQFRYSYEYLGNTPRLVITPLTDRCYITLTQSLHLIMGGGPAGPAGTGKTETTKDLGRALGIMVYVFNCSEQMDYKSCGNIYKGLAQTGAWGCFDEFNRISVEVLSVVAVQVKSVLDAIRNKKSLFNFMGEQIPLIPTVGLFITMNPGYAGRTELPENLKAQFRPCAMVVPDFELICEIMLVAEGFQEAKILGRKFITLYTLCKELLSKQDHYDWGLRAIKSVLVVAGSLKRGDPGRPEEEVLMRALRDFNIPKIVTEDFPVFMGLIGDLFPALEVPRKRDAEFERTVKQAAMDLGLQPEDNFILKVVQLEELLEVRHSVFIVGNAGTGKTQVWKTLFKTYQNIKRKPIYNDLNPKAVTNDELFGIINPATREWKDGLFSVLMRDQANLTNDHPKWIVLDGDIDPMWIESLNTVMDDNKVLTLASNERIALTPTMRLLFEISNLRTATPATVSRAGILYINPQDLGWNPFVTSWLETRTSNAEKSNLIALFDKYIPICLENIKTRFKKITPIVEMSHIQMLCHLLDCLLTSATTPPDCPKEWYELYFVFSCVWAFGSAMFQEQTTDYRVEFTKWWVNEFKNVKFPAGGTVFDYYIDTETKQFLSWTEKLSRFELDPDMPLQAILVHTAESIRIRYFLDLLMEKRHPVMLIGNAGVGKTVLVNEKLIALSENYAICNIPFNFYTTSEMLQKILEKPLEKKAGRNYGPPGNKTLIYFIDDLNMPEVDEYGTVQPHTLIRQHLDYNHWYDRSRLTLKDIHNCQYVSCMNPTAGSFTINPRLQRHFYVFAVSFPGSDSLTTIYHAILSQHLANPEYKIPSFIAKLADNVVAATVALHHKVSQIFLPTAIKFHYIFNLRDVSNIFQGLLFSTGDCLNQPSDLVRLWLHESQRVYGDKLTEEKDIDAFCKLQTDVFKKNFEEIDESTVLEKPNIYCHFAEGIGEPKYMPIKNWNKLNKLLTEAMASYNDLVAAMNLVLFEDAMMHVCRISRILESPRGSVLLVGVGGSGKQSLSRLAAFISSLEVCQIQLKKGYGVTDLRNELNSLYLKSGLKNVGIMFLMTDAQVPNEQFLVLTNDMMASGEVPDMFSEEEIENIIGGVRNEVKGAGILDTRENCWKFFIDRVRRQLKVVLCFSPVGSTLRVRGRKFPAIINCTQINWFHEWPQEALVSVSLRFLEELEVLPEDLRDPVSKFMAYTHSSVNLMSKQYLQNERRYNYTTPKSYLEQISLYAKLLRLKSEELKKNIARLENGLDKLRVTATQVDDLKVKLAVQEVVLKEKNDAADALIEIVRVETEKVSVEKSLADEEEIKVGIIAEEVSKKQKDCEEDLVKAEPALLAAQEALNTLNKANLTELKSFGSPPGAVTNVTAAVMVLLAPASKIPKDRSWKAAKITMAKVDTFLDSLINYDKENIHPEIIKAIEPYLKDPEFDPDFIRSKSAAAAGLCAWAINIIKFYEVFCDVEPKRKALAQANADLAAAQEKLSSIQRKVASLEEQLAKLTADFEQATSEKMKCQQEADATNATIQLANRLVGGLASENVRWAEAVNNFTLQGKMLPGDVLLITAFISYVGCFTKQYRLDFFQKMWLPFLKNLDPPIPITEGLDPLSLLTDDTQIAKWQNEGLPSDRMSTENATILSNSDRWPLMIDPQLQGVKWIKQKYGDALRVIRLGQKGYLDTIEKSITSGATVLVENIGENIDPVLDTLLGRNLIKKGKAIKIGEKEIEYNSSFQLYLHTKLANPHYKPEMQAQATLINFTVTRDGLEDQLLAEVVKAERPDLEELKAELTKQQNDFKIMLKTLEDDLLSRLSSAGGNLLGDTSLVENLETTKRTAAEIEQKVIEAKTTSIQIDQAREHYRPAAARASLLYFILNDLNTINPIYQFSLKAFSVVFQKAIAKATASDVVATRVNNLIDCISFSVFQYTSRGLFECDKLIFASQMTFQILLMSEKISSADLDFLLRFPIKPHVTSPVDFLSNSSWGGICSLASKDEFRNLDRDIEVSPKRWKKLVECECPEREKFPQEWKSKTALQRLCMMRALRPDRMTYAVAAFIEEKLGTKYVDNKTMEFEKSFEETSPSTPIFFILSPGVNPLKDVESLGKKLGYTMDNQNFHNVSLGQGQEVVAEGAMDIAAKQGHWVVLQNIHLVRKWLPVLEKKLEYYAESSHGDYRVFMSAEPAATPEAHIIPQGILESSIKITNEPPTGMQANLHKAFSNFNQETLEQCGKEAEFKVILFSLCYFHAVVAERRKFGPQGWNKIYPFNVGDLTISVFVLYNYLEANSKVPWEDLRYLFGEIMYGGHITDDWDRRLCNTYLEELLQPELVDGELLLAPGFPAPPNTDYAGYHTYIDEVMPPESPYLYGLHPNTEIGFLTTTAENLFRTVFEMQPRDAGASGGATITREDKVRQMIDEMIEKLPEDFNMVEIMGKVEERTPYVIVAFQECERMNYLMGEIKRSLKELDLGMKGELTITSDMEDLENALFLDQVPLTWSKRAYPSLLGLTPWFIDLLLRIRELETWSTDFVLPSSVWLGGFFNPQSLLTAIMQSTARKNELPLDKMCLQCDVTKKQKEEFTSAPREGAYIHGLHMEGARWDVQAGIIMDSRLKELFPSMPVINVRAITQDKQDLRNMYECPMYKTRTRGPTYVWTFNLKTKDKPAKWTLAGVALLLQI</sequence>
<dbReference type="Gene3D" id="6.10.140.1060">
    <property type="match status" value="1"/>
</dbReference>
<evidence type="ECO:0000259" key="22">
    <source>
        <dbReference type="Pfam" id="PF12781"/>
    </source>
</evidence>
<dbReference type="InterPro" id="IPR013594">
    <property type="entry name" value="Dynein_heavy_tail"/>
</dbReference>
<feature type="domain" description="Dynein heavy chain coiled coil stalk" evidence="20">
    <location>
        <begin position="3042"/>
        <end position="3384"/>
    </location>
</feature>
<dbReference type="Pfam" id="PF12777">
    <property type="entry name" value="MT"/>
    <property type="match status" value="1"/>
</dbReference>
<dbReference type="Gene3D" id="3.10.490.20">
    <property type="match status" value="1"/>
</dbReference>
<evidence type="ECO:0000256" key="9">
    <source>
        <dbReference type="ARBA" id="ARBA00023017"/>
    </source>
</evidence>
<dbReference type="FunFam" id="1.10.8.1220:FF:000001">
    <property type="entry name" value="Dynein axonemal heavy chain 5"/>
    <property type="match status" value="1"/>
</dbReference>
<dbReference type="Pfam" id="PF18198">
    <property type="entry name" value="AAA_lid_11"/>
    <property type="match status" value="1"/>
</dbReference>
<evidence type="ECO:0000256" key="1">
    <source>
        <dbReference type="ARBA" id="ARBA00004611"/>
    </source>
</evidence>
<dbReference type="Gene3D" id="1.10.287.2620">
    <property type="match status" value="1"/>
</dbReference>
<dbReference type="FunFam" id="1.10.8.720:FF:000002">
    <property type="entry name" value="Dynein heavy chain 9, axonemal"/>
    <property type="match status" value="1"/>
</dbReference>
<keyword evidence="4" id="KW-0493">Microtubule</keyword>
<dbReference type="PANTHER" id="PTHR45703">
    <property type="entry name" value="DYNEIN HEAVY CHAIN"/>
    <property type="match status" value="1"/>
</dbReference>
<dbReference type="EMBL" id="VTPC01090611">
    <property type="protein sequence ID" value="KAF2882510.1"/>
    <property type="molecule type" value="Genomic_DNA"/>
</dbReference>
<dbReference type="InterPro" id="IPR004273">
    <property type="entry name" value="Dynein_heavy_D6_P-loop"/>
</dbReference>
<dbReference type="Gene3D" id="1.10.472.130">
    <property type="match status" value="1"/>
</dbReference>
<dbReference type="GO" id="GO:0005524">
    <property type="term" value="F:ATP binding"/>
    <property type="evidence" value="ECO:0007669"/>
    <property type="project" value="UniProtKB-KW"/>
</dbReference>
<evidence type="ECO:0008006" key="29">
    <source>
        <dbReference type="Google" id="ProtNLM"/>
    </source>
</evidence>
<feature type="domain" description="Dynein heavy chain linker" evidence="18">
    <location>
        <begin position="1266"/>
        <end position="1670"/>
    </location>
</feature>
<dbReference type="InterPro" id="IPR042228">
    <property type="entry name" value="Dynein_linker_3"/>
</dbReference>
<dbReference type="InterPro" id="IPR024317">
    <property type="entry name" value="Dynein_heavy_chain_D4_dom"/>
</dbReference>
<dbReference type="Pfam" id="PF17852">
    <property type="entry name" value="Dynein_AAA_lid"/>
    <property type="match status" value="1"/>
</dbReference>
<dbReference type="Pfam" id="PF03028">
    <property type="entry name" value="Dynein_heavy"/>
    <property type="match status" value="1"/>
</dbReference>
<dbReference type="GO" id="GO:0045505">
    <property type="term" value="F:dynein intermediate chain binding"/>
    <property type="evidence" value="ECO:0007669"/>
    <property type="project" value="InterPro"/>
</dbReference>
<keyword evidence="12" id="KW-0505">Motor protein</keyword>
<dbReference type="Pfam" id="PF12775">
    <property type="entry name" value="AAA_7"/>
    <property type="match status" value="1"/>
</dbReference>
<feature type="domain" description="Dynein heavy chain hydrolytic ATP-binding dynein motor region" evidence="19">
    <location>
        <begin position="1806"/>
        <end position="2132"/>
    </location>
</feature>
<dbReference type="Gene3D" id="1.10.8.710">
    <property type="match status" value="1"/>
</dbReference>
<evidence type="ECO:0000313" key="27">
    <source>
        <dbReference type="EMBL" id="KAF2882510.1"/>
    </source>
</evidence>
<evidence type="ECO:0000256" key="15">
    <source>
        <dbReference type="SAM" id="Coils"/>
    </source>
</evidence>
<dbReference type="GO" id="GO:0007018">
    <property type="term" value="P:microtubule-based movement"/>
    <property type="evidence" value="ECO:0007669"/>
    <property type="project" value="InterPro"/>
</dbReference>
<dbReference type="FunFam" id="1.20.920.20:FF:000003">
    <property type="entry name" value="Dynein axonemal heavy chain 17"/>
    <property type="match status" value="1"/>
</dbReference>
<feature type="domain" description="Dynein heavy chain C-terminal" evidence="26">
    <location>
        <begin position="4164"/>
        <end position="4458"/>
    </location>
</feature>
<dbReference type="InterPro" id="IPR043157">
    <property type="entry name" value="Dynein_AAA1S"/>
</dbReference>
<dbReference type="FunFam" id="3.40.50.300:FF:000049">
    <property type="entry name" value="Dynein, axonemal, heavy chain 5"/>
    <property type="match status" value="1"/>
</dbReference>
<accession>A0A8K0FWU2</accession>
<feature type="domain" description="Dynein heavy chain AAA 5 extension" evidence="23">
    <location>
        <begin position="2289"/>
        <end position="2408"/>
    </location>
</feature>
<feature type="coiled-coil region" evidence="15">
    <location>
        <begin position="3026"/>
        <end position="3053"/>
    </location>
</feature>
<keyword evidence="8" id="KW-0282">Flagellum</keyword>
<evidence type="ECO:0000256" key="14">
    <source>
        <dbReference type="ARBA" id="ARBA00023273"/>
    </source>
</evidence>
<feature type="coiled-coil region" evidence="15">
    <location>
        <begin position="3562"/>
        <end position="3638"/>
    </location>
</feature>
<dbReference type="InterPro" id="IPR013602">
    <property type="entry name" value="Dynein_heavy_linker"/>
</dbReference>
<keyword evidence="9" id="KW-0243">Dynein</keyword>
<keyword evidence="3" id="KW-0963">Cytoplasm</keyword>
<feature type="domain" description="Dynein heavy chain ATP-binding dynein motor region" evidence="22">
    <location>
        <begin position="3411"/>
        <end position="3628"/>
    </location>
</feature>
<dbReference type="Gene3D" id="1.10.8.720">
    <property type="entry name" value="Region D6 of dynein motor"/>
    <property type="match status" value="1"/>
</dbReference>
<dbReference type="Gene3D" id="1.10.8.1220">
    <property type="match status" value="1"/>
</dbReference>
<dbReference type="InterPro" id="IPR035706">
    <property type="entry name" value="AAA_9"/>
</dbReference>
<dbReference type="Gene3D" id="1.20.1270.280">
    <property type="match status" value="1"/>
</dbReference>
<dbReference type="GO" id="GO:0030286">
    <property type="term" value="C:dynein complex"/>
    <property type="evidence" value="ECO:0007669"/>
    <property type="project" value="UniProtKB-KW"/>
</dbReference>
<dbReference type="FunFam" id="1.20.140.100:FF:000007">
    <property type="entry name" value="Dynein axonemal heavy chain 9"/>
    <property type="match status" value="1"/>
</dbReference>
<evidence type="ECO:0000256" key="3">
    <source>
        <dbReference type="ARBA" id="ARBA00022490"/>
    </source>
</evidence>
<organism evidence="27 28">
    <name type="scientific">Ignelater luminosus</name>
    <name type="common">Cucubano</name>
    <name type="synonym">Pyrophorus luminosus</name>
    <dbReference type="NCBI Taxonomy" id="2038154"/>
    <lineage>
        <taxon>Eukaryota</taxon>
        <taxon>Metazoa</taxon>
        <taxon>Ecdysozoa</taxon>
        <taxon>Arthropoda</taxon>
        <taxon>Hexapoda</taxon>
        <taxon>Insecta</taxon>
        <taxon>Pterygota</taxon>
        <taxon>Neoptera</taxon>
        <taxon>Endopterygota</taxon>
        <taxon>Coleoptera</taxon>
        <taxon>Polyphaga</taxon>
        <taxon>Elateriformia</taxon>
        <taxon>Elateroidea</taxon>
        <taxon>Elateridae</taxon>
        <taxon>Agrypninae</taxon>
        <taxon>Pyrophorini</taxon>
        <taxon>Ignelater</taxon>
    </lineage>
</organism>
<evidence type="ECO:0000256" key="13">
    <source>
        <dbReference type="ARBA" id="ARBA00023212"/>
    </source>
</evidence>
<dbReference type="FunFam" id="3.40.50.300:FF:000219">
    <property type="entry name" value="Dynein axonemal heavy chain 17"/>
    <property type="match status" value="1"/>
</dbReference>
<evidence type="ECO:0000259" key="20">
    <source>
        <dbReference type="Pfam" id="PF12777"/>
    </source>
</evidence>
<dbReference type="FunFam" id="3.40.50.300:FF:000411">
    <property type="entry name" value="dynein heavy chain 17, axonemal"/>
    <property type="match status" value="1"/>
</dbReference>
<keyword evidence="11" id="KW-0969">Cilium</keyword>
<reference evidence="27" key="1">
    <citation type="submission" date="2019-08" db="EMBL/GenBank/DDBJ databases">
        <title>The genome of the North American firefly Photinus pyralis.</title>
        <authorList>
            <consortium name="Photinus pyralis genome working group"/>
            <person name="Fallon T.R."/>
            <person name="Sander Lower S.E."/>
            <person name="Weng J.-K."/>
        </authorList>
    </citation>
    <scope>NUCLEOTIDE SEQUENCE</scope>
    <source>
        <strain evidence="27">TRF0915ILg1</strain>
        <tissue evidence="27">Whole body</tissue>
    </source>
</reference>
<dbReference type="FunFam" id="1.10.287.2620:FF:000004">
    <property type="entry name" value="Dynein axonemal heavy chain 17"/>
    <property type="match status" value="1"/>
</dbReference>
<keyword evidence="13" id="KW-0206">Cytoskeleton</keyword>
<evidence type="ECO:0000256" key="12">
    <source>
        <dbReference type="ARBA" id="ARBA00023175"/>
    </source>
</evidence>
<dbReference type="FunFam" id="1.20.58.1120:FF:000002">
    <property type="entry name" value="Dynein heavy chain 9, axonemal"/>
    <property type="match status" value="1"/>
</dbReference>
<evidence type="ECO:0000256" key="10">
    <source>
        <dbReference type="ARBA" id="ARBA00023054"/>
    </source>
</evidence>
<evidence type="ECO:0000256" key="4">
    <source>
        <dbReference type="ARBA" id="ARBA00022701"/>
    </source>
</evidence>
<dbReference type="InterPro" id="IPR041466">
    <property type="entry name" value="Dynein_AAA5_ext"/>
</dbReference>
<dbReference type="FunFam" id="3.40.50.300:FF:001810">
    <property type="entry name" value="Cytoplasmic dynein 2 heavy chain 1"/>
    <property type="match status" value="1"/>
</dbReference>
<evidence type="ECO:0000313" key="28">
    <source>
        <dbReference type="Proteomes" id="UP000801492"/>
    </source>
</evidence>
<comment type="similarity">
    <text evidence="2">Belongs to the dynein heavy chain family.</text>
</comment>
<evidence type="ECO:0000259" key="17">
    <source>
        <dbReference type="Pfam" id="PF08385"/>
    </source>
</evidence>
<gene>
    <name evidence="27" type="ORF">ILUMI_23671</name>
</gene>
<dbReference type="InterPro" id="IPR041228">
    <property type="entry name" value="Dynein_C"/>
</dbReference>
<dbReference type="InterPro" id="IPR027417">
    <property type="entry name" value="P-loop_NTPase"/>
</dbReference>
<dbReference type="GO" id="GO:0005930">
    <property type="term" value="C:axoneme"/>
    <property type="evidence" value="ECO:0007669"/>
    <property type="project" value="UniProtKB-ARBA"/>
</dbReference>
<dbReference type="InterPro" id="IPR043160">
    <property type="entry name" value="Dynein_C_barrel"/>
</dbReference>
<dbReference type="PANTHER" id="PTHR45703:SF8">
    <property type="entry name" value="DYNEINS HEAVY CHAIN"/>
    <property type="match status" value="1"/>
</dbReference>
<feature type="coiled-coil region" evidence="15">
    <location>
        <begin position="3263"/>
        <end position="3311"/>
    </location>
</feature>
<dbReference type="InterPro" id="IPR035699">
    <property type="entry name" value="AAA_6"/>
</dbReference>
<evidence type="ECO:0000259" key="19">
    <source>
        <dbReference type="Pfam" id="PF12774"/>
    </source>
</evidence>
<dbReference type="Pfam" id="PF12774">
    <property type="entry name" value="AAA_6"/>
    <property type="match status" value="1"/>
</dbReference>
<evidence type="ECO:0000256" key="6">
    <source>
        <dbReference type="ARBA" id="ARBA00022741"/>
    </source>
</evidence>
<evidence type="ECO:0000259" key="26">
    <source>
        <dbReference type="Pfam" id="PF18199"/>
    </source>
</evidence>
<dbReference type="Pfam" id="PF08393">
    <property type="entry name" value="DHC_N2"/>
    <property type="match status" value="1"/>
</dbReference>
<proteinExistence type="inferred from homology"/>
<dbReference type="FunFam" id="3.10.490.20:FF:000002">
    <property type="entry name" value="Dynein axonemal heavy chain 17"/>
    <property type="match status" value="1"/>
</dbReference>
<dbReference type="InterPro" id="IPR042222">
    <property type="entry name" value="Dynein_2_N"/>
</dbReference>
<dbReference type="GO" id="GO:0051959">
    <property type="term" value="F:dynein light intermediate chain binding"/>
    <property type="evidence" value="ECO:0007669"/>
    <property type="project" value="InterPro"/>
</dbReference>
<feature type="domain" description="Dynein heavy chain 3 AAA+ lid" evidence="24">
    <location>
        <begin position="2627"/>
        <end position="2721"/>
    </location>
</feature>
<keyword evidence="10 15" id="KW-0175">Coiled coil</keyword>
<dbReference type="Gene3D" id="3.20.180.20">
    <property type="entry name" value="Dynein heavy chain, N-terminal domain 2"/>
    <property type="match status" value="1"/>
</dbReference>
<dbReference type="InterPro" id="IPR024743">
    <property type="entry name" value="Dynein_HC_stalk"/>
</dbReference>
<dbReference type="Gene3D" id="1.20.140.100">
    <property type="entry name" value="Dynein heavy chain, N-terminal domain 2"/>
    <property type="match status" value="1"/>
</dbReference>
<feature type="domain" description="Dynein heavy chain region D6 P-loop" evidence="16">
    <location>
        <begin position="3869"/>
        <end position="3989"/>
    </location>
</feature>
<evidence type="ECO:0000256" key="7">
    <source>
        <dbReference type="ARBA" id="ARBA00022840"/>
    </source>
</evidence>
<dbReference type="FunFam" id="1.10.472.130:FF:000001">
    <property type="entry name" value="Dynein, axonemal, heavy chain 9"/>
    <property type="match status" value="1"/>
</dbReference>
<evidence type="ECO:0000259" key="25">
    <source>
        <dbReference type="Pfam" id="PF18198"/>
    </source>
</evidence>
<dbReference type="Gene3D" id="3.40.50.300">
    <property type="entry name" value="P-loop containing nucleotide triphosphate hydrolases"/>
    <property type="match status" value="5"/>
</dbReference>
<evidence type="ECO:0000259" key="18">
    <source>
        <dbReference type="Pfam" id="PF08393"/>
    </source>
</evidence>
<dbReference type="InterPro" id="IPR042219">
    <property type="entry name" value="AAA_lid_11_sf"/>
</dbReference>
<keyword evidence="28" id="KW-1185">Reference proteome</keyword>
<protein>
    <recommendedName>
        <fullName evidence="29">Dynein beta chain, ciliary</fullName>
    </recommendedName>
</protein>
<evidence type="ECO:0000259" key="16">
    <source>
        <dbReference type="Pfam" id="PF03028"/>
    </source>
</evidence>
<dbReference type="Proteomes" id="UP000801492">
    <property type="component" value="Unassembled WGS sequence"/>
</dbReference>
<dbReference type="GO" id="GO:0008569">
    <property type="term" value="F:minus-end-directed microtubule motor activity"/>
    <property type="evidence" value="ECO:0007669"/>
    <property type="project" value="InterPro"/>
</dbReference>
<feature type="domain" description="Dynein heavy chain AAA lid" evidence="25">
    <location>
        <begin position="4021"/>
        <end position="4156"/>
    </location>
</feature>
<dbReference type="FunFam" id="1.20.920.30:FF:000003">
    <property type="entry name" value="Dynein axonemal heavy chain 17"/>
    <property type="match status" value="1"/>
</dbReference>
<dbReference type="GO" id="GO:0097729">
    <property type="term" value="C:9+2 motile cilium"/>
    <property type="evidence" value="ECO:0007669"/>
    <property type="project" value="UniProtKB-ARBA"/>
</dbReference>
<feature type="coiled-coil region" evidence="15">
    <location>
        <begin position="766"/>
        <end position="843"/>
    </location>
</feature>
<evidence type="ECO:0000256" key="8">
    <source>
        <dbReference type="ARBA" id="ARBA00022846"/>
    </source>
</evidence>
<dbReference type="FunFam" id="1.20.1270.280:FF:000003">
    <property type="entry name" value="Dynein axonemal heavy chain 17"/>
    <property type="match status" value="1"/>
</dbReference>
<dbReference type="FunFam" id="3.20.180.20:FF:000001">
    <property type="entry name" value="Dynein axonemal heavy chain 5"/>
    <property type="match status" value="1"/>
</dbReference>
<feature type="domain" description="Dynein heavy chain AAA module D4" evidence="21">
    <location>
        <begin position="2769"/>
        <end position="3028"/>
    </location>
</feature>
<comment type="caution">
    <text evidence="27">The sequence shown here is derived from an EMBL/GenBank/DDBJ whole genome shotgun (WGS) entry which is preliminary data.</text>
</comment>
<dbReference type="Gene3D" id="1.20.58.1120">
    <property type="match status" value="1"/>
</dbReference>
<keyword evidence="6" id="KW-0547">Nucleotide-binding</keyword>
<evidence type="ECO:0000259" key="23">
    <source>
        <dbReference type="Pfam" id="PF17852"/>
    </source>
</evidence>
<dbReference type="Pfam" id="PF18199">
    <property type="entry name" value="Dynein_C"/>
    <property type="match status" value="1"/>
</dbReference>
<dbReference type="Gene3D" id="1.20.920.20">
    <property type="match status" value="1"/>
</dbReference>
<keyword evidence="7" id="KW-0067">ATP-binding</keyword>
<dbReference type="GO" id="GO:0005874">
    <property type="term" value="C:microtubule"/>
    <property type="evidence" value="ECO:0007669"/>
    <property type="project" value="UniProtKB-KW"/>
</dbReference>
<evidence type="ECO:0000259" key="21">
    <source>
        <dbReference type="Pfam" id="PF12780"/>
    </source>
</evidence>
<dbReference type="Pfam" id="PF12780">
    <property type="entry name" value="AAA_8"/>
    <property type="match status" value="1"/>
</dbReference>
<dbReference type="SUPFAM" id="SSF52540">
    <property type="entry name" value="P-loop containing nucleoside triphosphate hydrolases"/>
    <property type="match status" value="4"/>
</dbReference>
<evidence type="ECO:0000256" key="5">
    <source>
        <dbReference type="ARBA" id="ARBA00022737"/>
    </source>
</evidence>
<dbReference type="InterPro" id="IPR041589">
    <property type="entry name" value="DNAH3_AAA_lid_1"/>
</dbReference>
<keyword evidence="5" id="KW-0677">Repeat</keyword>
<dbReference type="Pfam" id="PF17857">
    <property type="entry name" value="AAA_lid_1"/>
    <property type="match status" value="1"/>
</dbReference>
<evidence type="ECO:0000259" key="24">
    <source>
        <dbReference type="Pfam" id="PF17857"/>
    </source>
</evidence>
<dbReference type="OrthoDB" id="447173at2759"/>
<dbReference type="FunFam" id="1.10.8.710:FF:000002">
    <property type="entry name" value="dynein heavy chain 17, axonemal"/>
    <property type="match status" value="1"/>
</dbReference>
<feature type="domain" description="Dynein heavy chain tail" evidence="17">
    <location>
        <begin position="187"/>
        <end position="758"/>
    </location>
</feature>